<evidence type="ECO:0000256" key="12">
    <source>
        <dbReference type="ARBA" id="ARBA00023136"/>
    </source>
</evidence>
<keyword evidence="12 14" id="KW-0472">Membrane</keyword>
<evidence type="ECO:0000256" key="11">
    <source>
        <dbReference type="ARBA" id="ARBA00023098"/>
    </source>
</evidence>
<dbReference type="InterPro" id="IPR005135">
    <property type="entry name" value="Endo/exonuclease/phosphatase"/>
</dbReference>
<sequence length="482" mass="50132">MELRVITLNAWGLWVVAKRRQERVAALAQFLRRQASVHLIDSCLAACTADVMLLQEVWVAADVELLRQAAAEGGLPHSFHFLCGAIGSGLLLLSRFRIAQVAFQPYTARGDPFAVLNGDYFAGKGVGWAALDTPAGTISVFNTHLSANYGQRWQTGARGLPPHCRLPRDSLAGVRLLQVLELAAFVRSHGRGSAATVLAGDLNAAPDTLELALLKALLPHLRDAWAEAQPLRLGATANALENSFTTAGAGHTPSRIDYVLSTCAAVSAELALADTGLGFSYSDHVGVAATLSLGGGASSGSGASSDEDAEFTLVSGGGGEGGGGGSPQARPLAPRSAALLTLAELMRRRPQPFQHAAASIEQTALGMARGRRRSLRLAAGLWAAGLGCLGTLAAQPWWAERAAAEAQAHHLALLGGMGTALGWAGVVFVGGFVARGMELRALQQAACQLRLTVGAAAVQACELSPSRYLTCLRESAAAPDCD</sequence>
<feature type="transmembrane region" description="Helical" evidence="14">
    <location>
        <begin position="377"/>
        <end position="399"/>
    </location>
</feature>
<dbReference type="GO" id="GO:0046872">
    <property type="term" value="F:metal ion binding"/>
    <property type="evidence" value="ECO:0007669"/>
    <property type="project" value="UniProtKB-KW"/>
</dbReference>
<dbReference type="eggNOG" id="KOG3873">
    <property type="taxonomic scope" value="Eukaryota"/>
</dbReference>
<dbReference type="STRING" id="554065.E1Z2R7"/>
<dbReference type="GO" id="GO:0016020">
    <property type="term" value="C:membrane"/>
    <property type="evidence" value="ECO:0007669"/>
    <property type="project" value="UniProtKB-SubCell"/>
</dbReference>
<keyword evidence="11" id="KW-0443">Lipid metabolism</keyword>
<dbReference type="Pfam" id="PF03372">
    <property type="entry name" value="Exo_endo_phos"/>
    <property type="match status" value="1"/>
</dbReference>
<keyword evidence="6" id="KW-0479">Metal-binding</keyword>
<evidence type="ECO:0000313" key="16">
    <source>
        <dbReference type="EMBL" id="EFN60044.1"/>
    </source>
</evidence>
<dbReference type="OrthoDB" id="387657at2759"/>
<evidence type="ECO:0000256" key="3">
    <source>
        <dbReference type="ARBA" id="ARBA00004991"/>
    </source>
</evidence>
<evidence type="ECO:0000256" key="13">
    <source>
        <dbReference type="SAM" id="MobiDB-lite"/>
    </source>
</evidence>
<dbReference type="GO" id="GO:0006665">
    <property type="term" value="P:sphingolipid metabolic process"/>
    <property type="evidence" value="ECO:0007669"/>
    <property type="project" value="UniProtKB-KW"/>
</dbReference>
<name>E1Z2R7_CHLVA</name>
<reference evidence="16 17" key="1">
    <citation type="journal article" date="2010" name="Plant Cell">
        <title>The Chlorella variabilis NC64A genome reveals adaptation to photosymbiosis, coevolution with viruses, and cryptic sex.</title>
        <authorList>
            <person name="Blanc G."/>
            <person name="Duncan G."/>
            <person name="Agarkova I."/>
            <person name="Borodovsky M."/>
            <person name="Gurnon J."/>
            <person name="Kuo A."/>
            <person name="Lindquist E."/>
            <person name="Lucas S."/>
            <person name="Pangilinan J."/>
            <person name="Polle J."/>
            <person name="Salamov A."/>
            <person name="Terry A."/>
            <person name="Yamada T."/>
            <person name="Dunigan D.D."/>
            <person name="Grigoriev I.V."/>
            <person name="Claverie J.M."/>
            <person name="Van Etten J.L."/>
        </authorList>
    </citation>
    <scope>NUCLEOTIDE SEQUENCE [LARGE SCALE GENOMIC DNA]</scope>
    <source>
        <strain evidence="16 17">NC64A</strain>
    </source>
</reference>
<comment type="similarity">
    <text evidence="4">Belongs to the neutral sphingomyelinase family.</text>
</comment>
<evidence type="ECO:0000256" key="2">
    <source>
        <dbReference type="ARBA" id="ARBA00004760"/>
    </source>
</evidence>
<dbReference type="GeneID" id="17359583"/>
<feature type="region of interest" description="Disordered" evidence="13">
    <location>
        <begin position="298"/>
        <end position="331"/>
    </location>
</feature>
<comment type="subcellular location">
    <subcellularLocation>
        <location evidence="1">Membrane</location>
        <topology evidence="1">Multi-pass membrane protein</topology>
    </subcellularLocation>
</comment>
<comment type="pathway">
    <text evidence="3">Sphingolipid metabolism.</text>
</comment>
<protein>
    <recommendedName>
        <fullName evidence="15">Endonuclease/exonuclease/phosphatase domain-containing protein</fullName>
    </recommendedName>
</protein>
<dbReference type="PANTHER" id="PTHR16320:SF24">
    <property type="entry name" value="PHOSPHODIESTERASE, PUTATIVE-RELATED"/>
    <property type="match status" value="1"/>
</dbReference>
<feature type="transmembrane region" description="Helical" evidence="14">
    <location>
        <begin position="411"/>
        <end position="434"/>
    </location>
</feature>
<evidence type="ECO:0000256" key="1">
    <source>
        <dbReference type="ARBA" id="ARBA00004141"/>
    </source>
</evidence>
<dbReference type="EMBL" id="GL433835">
    <property type="protein sequence ID" value="EFN60044.1"/>
    <property type="molecule type" value="Genomic_DNA"/>
</dbReference>
<dbReference type="Gene3D" id="3.60.10.10">
    <property type="entry name" value="Endonuclease/exonuclease/phosphatase"/>
    <property type="match status" value="1"/>
</dbReference>
<dbReference type="KEGG" id="cvr:CHLNCDRAFT_133272"/>
<keyword evidence="9" id="KW-0746">Sphingolipid metabolism</keyword>
<evidence type="ECO:0000256" key="4">
    <source>
        <dbReference type="ARBA" id="ARBA00006335"/>
    </source>
</evidence>
<keyword evidence="7" id="KW-0378">Hydrolase</keyword>
<keyword evidence="8" id="KW-0460">Magnesium</keyword>
<feature type="domain" description="Endonuclease/exonuclease/phosphatase" evidence="15">
    <location>
        <begin position="7"/>
        <end position="284"/>
    </location>
</feature>
<evidence type="ECO:0000256" key="10">
    <source>
        <dbReference type="ARBA" id="ARBA00022989"/>
    </source>
</evidence>
<organism evidence="17">
    <name type="scientific">Chlorella variabilis</name>
    <name type="common">Green alga</name>
    <dbReference type="NCBI Taxonomy" id="554065"/>
    <lineage>
        <taxon>Eukaryota</taxon>
        <taxon>Viridiplantae</taxon>
        <taxon>Chlorophyta</taxon>
        <taxon>core chlorophytes</taxon>
        <taxon>Trebouxiophyceae</taxon>
        <taxon>Chlorellales</taxon>
        <taxon>Chlorellaceae</taxon>
        <taxon>Chlorella clade</taxon>
        <taxon>Chlorella</taxon>
    </lineage>
</organism>
<keyword evidence="5 14" id="KW-0812">Transmembrane</keyword>
<evidence type="ECO:0000256" key="8">
    <source>
        <dbReference type="ARBA" id="ARBA00022842"/>
    </source>
</evidence>
<keyword evidence="17" id="KW-1185">Reference proteome</keyword>
<dbReference type="InterPro" id="IPR036691">
    <property type="entry name" value="Endo/exonu/phosph_ase_sf"/>
</dbReference>
<evidence type="ECO:0000256" key="6">
    <source>
        <dbReference type="ARBA" id="ARBA00022723"/>
    </source>
</evidence>
<gene>
    <name evidence="16" type="ORF">CHLNCDRAFT_133272</name>
</gene>
<evidence type="ECO:0000259" key="15">
    <source>
        <dbReference type="Pfam" id="PF03372"/>
    </source>
</evidence>
<keyword evidence="10 14" id="KW-1133">Transmembrane helix</keyword>
<evidence type="ECO:0000256" key="5">
    <source>
        <dbReference type="ARBA" id="ARBA00022692"/>
    </source>
</evidence>
<dbReference type="AlphaFoldDB" id="E1Z2R7"/>
<comment type="pathway">
    <text evidence="2">Lipid metabolism; sphingolipid metabolism.</text>
</comment>
<dbReference type="GO" id="GO:0004767">
    <property type="term" value="F:sphingomyelin phosphodiesterase activity"/>
    <property type="evidence" value="ECO:0007669"/>
    <property type="project" value="InterPro"/>
</dbReference>
<feature type="compositionally biased region" description="Gly residues" evidence="13">
    <location>
        <begin position="315"/>
        <end position="326"/>
    </location>
</feature>
<dbReference type="PANTHER" id="PTHR16320">
    <property type="entry name" value="SPHINGOMYELINASE FAMILY MEMBER"/>
    <property type="match status" value="1"/>
</dbReference>
<evidence type="ECO:0000256" key="14">
    <source>
        <dbReference type="SAM" id="Phobius"/>
    </source>
</evidence>
<dbReference type="InParanoid" id="E1Z2R7"/>
<dbReference type="RefSeq" id="XP_005852146.1">
    <property type="nucleotide sequence ID" value="XM_005852084.1"/>
</dbReference>
<proteinExistence type="inferred from homology"/>
<accession>E1Z2R7</accession>
<dbReference type="SUPFAM" id="SSF56219">
    <property type="entry name" value="DNase I-like"/>
    <property type="match status" value="1"/>
</dbReference>
<dbReference type="Proteomes" id="UP000008141">
    <property type="component" value="Unassembled WGS sequence"/>
</dbReference>
<evidence type="ECO:0000313" key="17">
    <source>
        <dbReference type="Proteomes" id="UP000008141"/>
    </source>
</evidence>
<dbReference type="InterPro" id="IPR038772">
    <property type="entry name" value="Sph/SMPD2-like"/>
</dbReference>
<evidence type="ECO:0000256" key="9">
    <source>
        <dbReference type="ARBA" id="ARBA00022919"/>
    </source>
</evidence>
<evidence type="ECO:0000256" key="7">
    <source>
        <dbReference type="ARBA" id="ARBA00022801"/>
    </source>
</evidence>